<dbReference type="PRINTS" id="PR00111">
    <property type="entry name" value="ABHYDROLASE"/>
</dbReference>
<dbReference type="InterPro" id="IPR036388">
    <property type="entry name" value="WH-like_DNA-bd_sf"/>
</dbReference>
<dbReference type="SUPFAM" id="SSF46894">
    <property type="entry name" value="C-terminal effector domain of the bipartite response regulators"/>
    <property type="match status" value="1"/>
</dbReference>
<dbReference type="EMBL" id="CP060781">
    <property type="protein sequence ID" value="QNP44578.1"/>
    <property type="molecule type" value="Genomic_DNA"/>
</dbReference>
<accession>A0ABX6T5U3</accession>
<gene>
    <name evidence="4" type="ORF">H9L15_15935</name>
</gene>
<dbReference type="InterPro" id="IPR016032">
    <property type="entry name" value="Sig_transdc_resp-reg_C-effctor"/>
</dbReference>
<keyword evidence="1 2" id="KW-0238">DNA-binding</keyword>
<dbReference type="SMART" id="SM00862">
    <property type="entry name" value="Trans_reg_C"/>
    <property type="match status" value="1"/>
</dbReference>
<dbReference type="InterPro" id="IPR001867">
    <property type="entry name" value="OmpR/PhoB-type_DNA-bd"/>
</dbReference>
<reference evidence="4 5" key="1">
    <citation type="submission" date="2020-08" db="EMBL/GenBank/DDBJ databases">
        <title>Genome sequence of Sphingomonas daechungensis KACC 18115T.</title>
        <authorList>
            <person name="Hyun D.-W."/>
            <person name="Bae J.-W."/>
        </authorList>
    </citation>
    <scope>NUCLEOTIDE SEQUENCE [LARGE SCALE GENOMIC DNA]</scope>
    <source>
        <strain evidence="4 5">KACC 18115</strain>
        <plasmid evidence="4 5">p_unnamed1</plasmid>
    </source>
</reference>
<dbReference type="InterPro" id="IPR000073">
    <property type="entry name" value="AB_hydrolase_1"/>
</dbReference>
<dbReference type="Gene3D" id="3.40.50.1820">
    <property type="entry name" value="alpha/beta hydrolase"/>
    <property type="match status" value="1"/>
</dbReference>
<dbReference type="SUPFAM" id="SSF53474">
    <property type="entry name" value="alpha/beta-Hydrolases"/>
    <property type="match status" value="1"/>
</dbReference>
<keyword evidence="4" id="KW-0614">Plasmid</keyword>
<evidence type="ECO:0000313" key="5">
    <source>
        <dbReference type="Proteomes" id="UP000516134"/>
    </source>
</evidence>
<dbReference type="PROSITE" id="PS51755">
    <property type="entry name" value="OMPR_PHOB"/>
    <property type="match status" value="1"/>
</dbReference>
<dbReference type="PANTHER" id="PTHR43433:SF8">
    <property type="entry name" value="BIFUNCTIONAL LIPASE_ADENYLATE CYCLASE LIPJ"/>
    <property type="match status" value="1"/>
</dbReference>
<dbReference type="InterPro" id="IPR029058">
    <property type="entry name" value="AB_hydrolase_fold"/>
</dbReference>
<dbReference type="InterPro" id="IPR050471">
    <property type="entry name" value="AB_hydrolase"/>
</dbReference>
<dbReference type="GO" id="GO:0016787">
    <property type="term" value="F:hydrolase activity"/>
    <property type="evidence" value="ECO:0007669"/>
    <property type="project" value="UniProtKB-KW"/>
</dbReference>
<keyword evidence="5" id="KW-1185">Reference proteome</keyword>
<dbReference type="PANTHER" id="PTHR43433">
    <property type="entry name" value="HYDROLASE, ALPHA/BETA FOLD FAMILY PROTEIN"/>
    <property type="match status" value="1"/>
</dbReference>
<dbReference type="Pfam" id="PF00486">
    <property type="entry name" value="Trans_reg_C"/>
    <property type="match status" value="1"/>
</dbReference>
<dbReference type="RefSeq" id="WP_187715996.1">
    <property type="nucleotide sequence ID" value="NZ_CP060781.1"/>
</dbReference>
<evidence type="ECO:0000256" key="1">
    <source>
        <dbReference type="ARBA" id="ARBA00023125"/>
    </source>
</evidence>
<dbReference type="Proteomes" id="UP000516134">
    <property type="component" value="Plasmid p_unnamed1"/>
</dbReference>
<dbReference type="Gene3D" id="1.10.10.10">
    <property type="entry name" value="Winged helix-like DNA-binding domain superfamily/Winged helix DNA-binding domain"/>
    <property type="match status" value="1"/>
</dbReference>
<evidence type="ECO:0000259" key="3">
    <source>
        <dbReference type="PROSITE" id="PS51755"/>
    </source>
</evidence>
<evidence type="ECO:0000256" key="2">
    <source>
        <dbReference type="PROSITE-ProRule" id="PRU01091"/>
    </source>
</evidence>
<protein>
    <submittedName>
        <fullName evidence="4">Alpha/beta hydrolase</fullName>
    </submittedName>
</protein>
<name>A0ABX6T5U3_9SPHN</name>
<feature type="DNA-binding region" description="OmpR/PhoB-type" evidence="2">
    <location>
        <begin position="1"/>
        <end position="68"/>
    </location>
</feature>
<keyword evidence="4" id="KW-0378">Hydrolase</keyword>
<feature type="domain" description="OmpR/PhoB-type" evidence="3">
    <location>
        <begin position="1"/>
        <end position="68"/>
    </location>
</feature>
<proteinExistence type="predicted"/>
<sequence length="366" mass="41522">MQVLVVLGRAHGEVVSRDDLIDQCWGGRIVTDDAINRVIAQIRRVGSEFCQGEFSVQTIRSVGYRLHGEFGRAFGPANSNQRELVDRLREHQKIEFCRTSDAVTLAYSRLGEGYPLVKTPNWHGHLEQEIENPLWRHWVAELSSRSTLLRYDQRGTGMSDRCISNLNFDRLLEDMVTVVNTAGLECFDLLAISQGTLLAVAFAARHPQRVRRLVLINGFSSGWRHSPDPDHVDSWEAMCTLIRAGWGKDSPALRQVYTSQFLPDGTGEQWASWNDFQKVSAAPESAYRILQMFGDVDVADLLTKVRSPTLVMHCNRDQLISLERGRFIASKIPGAEFVILDGRNHLPQPEDVAWKQIQAELRRFLQ</sequence>
<dbReference type="CDD" id="cd00383">
    <property type="entry name" value="trans_reg_C"/>
    <property type="match status" value="1"/>
</dbReference>
<organism evidence="4 5">
    <name type="scientific">Sphingomonas daechungensis</name>
    <dbReference type="NCBI Taxonomy" id="1176646"/>
    <lineage>
        <taxon>Bacteria</taxon>
        <taxon>Pseudomonadati</taxon>
        <taxon>Pseudomonadota</taxon>
        <taxon>Alphaproteobacteria</taxon>
        <taxon>Sphingomonadales</taxon>
        <taxon>Sphingomonadaceae</taxon>
        <taxon>Sphingomonas</taxon>
    </lineage>
</organism>
<geneLocation type="plasmid" evidence="4 5">
    <name>p_unnamed1</name>
</geneLocation>
<dbReference type="Pfam" id="PF00561">
    <property type="entry name" value="Abhydrolase_1"/>
    <property type="match status" value="1"/>
</dbReference>
<evidence type="ECO:0000313" key="4">
    <source>
        <dbReference type="EMBL" id="QNP44578.1"/>
    </source>
</evidence>